<sequence length="228" mass="26185">MMKTSNQALPEIVSAEQWQAALDQQLIKEKALTRAHDALNAERRRLPMVKIDKAYTLAGKTGPVSLLDLFEGRRQLIIYHFMFAPDWSQGCTGCSWVVDAMSHPAHLHARNTSLVLVSRAPLEKLAAYEKRMGWDLPWYSSFDSSFNADFGVTTEQGEKHGVSILLRDGGELYRTYFTGARGVEHLGSHWTYLDLTPWGRQENWEDSPKGWPQTEPYTWLRRHDEYDD</sequence>
<dbReference type="InterPro" id="IPR010296">
    <property type="entry name" value="DUF899_thioredox"/>
</dbReference>
<evidence type="ECO:0000313" key="1">
    <source>
        <dbReference type="EMBL" id="SEC49402.1"/>
    </source>
</evidence>
<accession>A0A1H4SYZ0</accession>
<organism evidence="1 2">
    <name type="scientific">Pseudomonas taetrolens</name>
    <dbReference type="NCBI Taxonomy" id="47884"/>
    <lineage>
        <taxon>Bacteria</taxon>
        <taxon>Pseudomonadati</taxon>
        <taxon>Pseudomonadota</taxon>
        <taxon>Gammaproteobacteria</taxon>
        <taxon>Pseudomonadales</taxon>
        <taxon>Pseudomonadaceae</taxon>
        <taxon>Pseudomonas</taxon>
    </lineage>
</organism>
<gene>
    <name evidence="1" type="ORF">SAMN04490203_2519</name>
</gene>
<evidence type="ECO:0000313" key="2">
    <source>
        <dbReference type="Proteomes" id="UP000183155"/>
    </source>
</evidence>
<keyword evidence="2" id="KW-1185">Reference proteome</keyword>
<dbReference type="Pfam" id="PF05988">
    <property type="entry name" value="DUF899"/>
    <property type="match status" value="1"/>
</dbReference>
<protein>
    <submittedName>
        <fullName evidence="1">Predicted dithiol-disulfide oxidoreductase, DUF899 family</fullName>
    </submittedName>
</protein>
<proteinExistence type="predicted"/>
<dbReference type="InterPro" id="IPR036249">
    <property type="entry name" value="Thioredoxin-like_sf"/>
</dbReference>
<dbReference type="EMBL" id="FNRS01000001">
    <property type="protein sequence ID" value="SEC49402.1"/>
    <property type="molecule type" value="Genomic_DNA"/>
</dbReference>
<reference evidence="1 2" key="1">
    <citation type="submission" date="2016-10" db="EMBL/GenBank/DDBJ databases">
        <authorList>
            <person name="Varghese N."/>
            <person name="Submissions S."/>
        </authorList>
    </citation>
    <scope>NUCLEOTIDE SEQUENCE [LARGE SCALE GENOMIC DNA]</scope>
    <source>
        <strain evidence="1 2">BS3652</strain>
    </source>
</reference>
<dbReference type="SUPFAM" id="SSF52833">
    <property type="entry name" value="Thioredoxin-like"/>
    <property type="match status" value="1"/>
</dbReference>
<name>A0A1H4SYZ0_PSETA</name>
<comment type="caution">
    <text evidence="1">The sequence shown here is derived from an EMBL/GenBank/DDBJ whole genome shotgun (WGS) entry which is preliminary data.</text>
</comment>
<dbReference type="Proteomes" id="UP000183155">
    <property type="component" value="Unassembled WGS sequence"/>
</dbReference>